<dbReference type="Proteomes" id="UP000004619">
    <property type="component" value="Unassembled WGS sequence"/>
</dbReference>
<evidence type="ECO:0000313" key="2">
    <source>
        <dbReference type="Proteomes" id="UP000004619"/>
    </source>
</evidence>
<comment type="caution">
    <text evidence="1">The sequence shown here is derived from an EMBL/GenBank/DDBJ whole genome shotgun (WGS) entry which is preliminary data.</text>
</comment>
<evidence type="ECO:0000313" key="1">
    <source>
        <dbReference type="EMBL" id="EEU97429.1"/>
    </source>
</evidence>
<dbReference type="STRING" id="411483.FAEPRAA2165_01110"/>
<protein>
    <submittedName>
        <fullName evidence="1">Uncharacterized protein</fullName>
    </submittedName>
</protein>
<dbReference type="EMBL" id="ACOP02000022">
    <property type="protein sequence ID" value="EEU97429.1"/>
    <property type="molecule type" value="Genomic_DNA"/>
</dbReference>
<reference evidence="1" key="1">
    <citation type="submission" date="2009-08" db="EMBL/GenBank/DDBJ databases">
        <authorList>
            <person name="Weinstock G."/>
            <person name="Sodergren E."/>
            <person name="Clifton S."/>
            <person name="Fulton L."/>
            <person name="Fulton B."/>
            <person name="Courtney L."/>
            <person name="Fronick C."/>
            <person name="Harrison M."/>
            <person name="Strong C."/>
            <person name="Farmer C."/>
            <person name="Delahaunty K."/>
            <person name="Markovic C."/>
            <person name="Hall O."/>
            <person name="Minx P."/>
            <person name="Tomlinson C."/>
            <person name="Mitreva M."/>
            <person name="Nelson J."/>
            <person name="Hou S."/>
            <person name="Wollam A."/>
            <person name="Pepin K.H."/>
            <person name="Johnson M."/>
            <person name="Bhonagiri V."/>
            <person name="Nash W.E."/>
            <person name="Warren W."/>
            <person name="Chinwalla A."/>
            <person name="Mardis E.R."/>
            <person name="Wilson R.K."/>
        </authorList>
    </citation>
    <scope>NUCLEOTIDE SEQUENCE [LARGE SCALE GENOMIC DNA]</scope>
    <source>
        <strain evidence="1">A2-165</strain>
    </source>
</reference>
<accession>C7H497</accession>
<name>C7H497_FAED2</name>
<keyword evidence="2" id="KW-1185">Reference proteome</keyword>
<organism evidence="1 2">
    <name type="scientific">Faecalibacterium duncaniae (strain DSM 17677 / JCM 31915 / A2-165)</name>
    <name type="common">Faecalibacterium prausnitzii</name>
    <dbReference type="NCBI Taxonomy" id="411483"/>
    <lineage>
        <taxon>Bacteria</taxon>
        <taxon>Bacillati</taxon>
        <taxon>Bacillota</taxon>
        <taxon>Clostridia</taxon>
        <taxon>Eubacteriales</taxon>
        <taxon>Oscillospiraceae</taxon>
        <taxon>Faecalibacterium</taxon>
    </lineage>
</organism>
<dbReference type="HOGENOM" id="CLU_3099007_0_0_9"/>
<sequence>MRENFGGVDSFHPQKTACVEFALDPGAFRVTIFPVQPVCLGCGTQKRSIER</sequence>
<proteinExistence type="predicted"/>
<gene>
    <name evidence="1" type="ORF">FAEPRAA2165_01110</name>
</gene>
<dbReference type="AlphaFoldDB" id="C7H497"/>